<dbReference type="SUPFAM" id="SSF47769">
    <property type="entry name" value="SAM/Pointed domain"/>
    <property type="match status" value="1"/>
</dbReference>
<gene>
    <name evidence="3" type="ORF">FPE_LOCUS22839</name>
</gene>
<evidence type="ECO:0000256" key="1">
    <source>
        <dbReference type="ARBA" id="ARBA00022737"/>
    </source>
</evidence>
<organism evidence="3 4">
    <name type="scientific">Fraxinus pennsylvanica</name>
    <dbReference type="NCBI Taxonomy" id="56036"/>
    <lineage>
        <taxon>Eukaryota</taxon>
        <taxon>Viridiplantae</taxon>
        <taxon>Streptophyta</taxon>
        <taxon>Embryophyta</taxon>
        <taxon>Tracheophyta</taxon>
        <taxon>Spermatophyta</taxon>
        <taxon>Magnoliopsida</taxon>
        <taxon>eudicotyledons</taxon>
        <taxon>Gunneridae</taxon>
        <taxon>Pentapetalae</taxon>
        <taxon>asterids</taxon>
        <taxon>lamiids</taxon>
        <taxon>Lamiales</taxon>
        <taxon>Oleaceae</taxon>
        <taxon>Oleeae</taxon>
        <taxon>Fraxinus</taxon>
    </lineage>
</organism>
<keyword evidence="4" id="KW-1185">Reference proteome</keyword>
<reference evidence="3" key="1">
    <citation type="submission" date="2023-05" db="EMBL/GenBank/DDBJ databases">
        <authorList>
            <person name="Huff M."/>
        </authorList>
    </citation>
    <scope>NUCLEOTIDE SEQUENCE</scope>
</reference>
<evidence type="ECO:0000313" key="4">
    <source>
        <dbReference type="Proteomes" id="UP000834106"/>
    </source>
</evidence>
<dbReference type="PANTHER" id="PTHR10627">
    <property type="entry name" value="SCP160"/>
    <property type="match status" value="1"/>
</dbReference>
<dbReference type="InterPro" id="IPR001660">
    <property type="entry name" value="SAM"/>
</dbReference>
<dbReference type="InterPro" id="IPR013761">
    <property type="entry name" value="SAM/pointed_sf"/>
</dbReference>
<feature type="domain" description="SAM" evidence="2">
    <location>
        <begin position="50"/>
        <end position="93"/>
    </location>
</feature>
<name>A0AAD1ZT78_9LAMI</name>
<dbReference type="PANTHER" id="PTHR10627:SF74">
    <property type="entry name" value="OS08G0526500 PROTEIN"/>
    <property type="match status" value="1"/>
</dbReference>
<sequence length="101" mass="11601">MSQYRFQHCNLHPNSDVSDTSDDEVVVQQLEEDIEMWLGYCRIFETVVNDHLTVESFLQSLGLEKYAIYFKAEEVDMYSLKQMGGSDLKALGIPMVIGFVN</sequence>
<dbReference type="AlphaFoldDB" id="A0AAD1ZT78"/>
<dbReference type="EMBL" id="OU503048">
    <property type="protein sequence ID" value="CAI9775409.1"/>
    <property type="molecule type" value="Genomic_DNA"/>
</dbReference>
<keyword evidence="1" id="KW-0677">Repeat</keyword>
<protein>
    <recommendedName>
        <fullName evidence="2">SAM domain-containing protein</fullName>
    </recommendedName>
</protein>
<dbReference type="Pfam" id="PF00536">
    <property type="entry name" value="SAM_1"/>
    <property type="match status" value="1"/>
</dbReference>
<dbReference type="Gene3D" id="1.10.150.50">
    <property type="entry name" value="Transcription Factor, Ets-1"/>
    <property type="match status" value="1"/>
</dbReference>
<dbReference type="Proteomes" id="UP000834106">
    <property type="component" value="Chromosome 13"/>
</dbReference>
<evidence type="ECO:0000259" key="2">
    <source>
        <dbReference type="Pfam" id="PF00536"/>
    </source>
</evidence>
<evidence type="ECO:0000313" key="3">
    <source>
        <dbReference type="EMBL" id="CAI9775409.1"/>
    </source>
</evidence>
<dbReference type="CDD" id="cd09487">
    <property type="entry name" value="SAM_superfamily"/>
    <property type="match status" value="1"/>
</dbReference>
<proteinExistence type="predicted"/>
<accession>A0AAD1ZT78</accession>